<dbReference type="NCBIfam" id="TIGR02852">
    <property type="entry name" value="spore_dpaB"/>
    <property type="match status" value="1"/>
</dbReference>
<dbReference type="EMBL" id="DVOE01000036">
    <property type="protein sequence ID" value="HIU98709.1"/>
    <property type="molecule type" value="Genomic_DNA"/>
</dbReference>
<dbReference type="InterPro" id="IPR036551">
    <property type="entry name" value="Flavin_trans-like"/>
</dbReference>
<evidence type="ECO:0000259" key="1">
    <source>
        <dbReference type="Pfam" id="PF02441"/>
    </source>
</evidence>
<dbReference type="InterPro" id="IPR003382">
    <property type="entry name" value="Flavoprotein"/>
</dbReference>
<sequence length="188" mass="20014">MIRIGLGVTGSFCTFKNLLAAAEDLILRGYDITPVFSFNVASLDTRFFKAADFADEIARLTGKRPITSIVDAEPIGTSMGLELMLVAPCTGNTLSKIAHGITDTPVTMAVKAQLRNNRPVVLSVSSNDALGANAKNLGLLLNTRNVYFVPFAQDAPESKSNSLIADTTLIADTCDAALRGKQLEPVLI</sequence>
<organism evidence="2 3">
    <name type="scientific">Candidatus Limadaptatus stercoripullorum</name>
    <dbReference type="NCBI Taxonomy" id="2840846"/>
    <lineage>
        <taxon>Bacteria</taxon>
        <taxon>Bacillati</taxon>
        <taxon>Bacillota</taxon>
        <taxon>Clostridia</taxon>
        <taxon>Eubacteriales</taxon>
        <taxon>Candidatus Limadaptatus</taxon>
    </lineage>
</organism>
<dbReference type="SUPFAM" id="SSF52507">
    <property type="entry name" value="Homo-oligomeric flavin-containing Cys decarboxylases, HFCD"/>
    <property type="match status" value="1"/>
</dbReference>
<reference evidence="2" key="1">
    <citation type="submission" date="2020-10" db="EMBL/GenBank/DDBJ databases">
        <authorList>
            <person name="Gilroy R."/>
        </authorList>
    </citation>
    <scope>NUCLEOTIDE SEQUENCE</scope>
    <source>
        <strain evidence="2">10406</strain>
    </source>
</reference>
<accession>A0A9D1N952</accession>
<name>A0A9D1N952_9FIRM</name>
<dbReference type="Pfam" id="PF02441">
    <property type="entry name" value="Flavoprotein"/>
    <property type="match status" value="1"/>
</dbReference>
<protein>
    <submittedName>
        <fullName evidence="2">Dipicolinate synthase subunit B</fullName>
    </submittedName>
</protein>
<dbReference type="InterPro" id="IPR014214">
    <property type="entry name" value="Dipicolinic_acid_synth_B"/>
</dbReference>
<reference evidence="2" key="2">
    <citation type="journal article" date="2021" name="PeerJ">
        <title>Extensive microbial diversity within the chicken gut microbiome revealed by metagenomics and culture.</title>
        <authorList>
            <person name="Gilroy R."/>
            <person name="Ravi A."/>
            <person name="Getino M."/>
            <person name="Pursley I."/>
            <person name="Horton D.L."/>
            <person name="Alikhan N.F."/>
            <person name="Baker D."/>
            <person name="Gharbi K."/>
            <person name="Hall N."/>
            <person name="Watson M."/>
            <person name="Adriaenssens E.M."/>
            <person name="Foster-Nyarko E."/>
            <person name="Jarju S."/>
            <person name="Secka A."/>
            <person name="Antonio M."/>
            <person name="Oren A."/>
            <person name="Chaudhuri R.R."/>
            <person name="La Ragione R."/>
            <person name="Hildebrand F."/>
            <person name="Pallen M.J."/>
        </authorList>
    </citation>
    <scope>NUCLEOTIDE SEQUENCE</scope>
    <source>
        <strain evidence="2">10406</strain>
    </source>
</reference>
<dbReference type="AlphaFoldDB" id="A0A9D1N952"/>
<dbReference type="GO" id="GO:0003824">
    <property type="term" value="F:catalytic activity"/>
    <property type="evidence" value="ECO:0007669"/>
    <property type="project" value="InterPro"/>
</dbReference>
<evidence type="ECO:0000313" key="2">
    <source>
        <dbReference type="EMBL" id="HIU98709.1"/>
    </source>
</evidence>
<feature type="domain" description="Flavoprotein" evidence="1">
    <location>
        <begin position="3"/>
        <end position="163"/>
    </location>
</feature>
<dbReference type="NCBIfam" id="NF006161">
    <property type="entry name" value="PRK08305.1"/>
    <property type="match status" value="1"/>
</dbReference>
<dbReference type="Proteomes" id="UP000886857">
    <property type="component" value="Unassembled WGS sequence"/>
</dbReference>
<evidence type="ECO:0000313" key="3">
    <source>
        <dbReference type="Proteomes" id="UP000886857"/>
    </source>
</evidence>
<dbReference type="PIRSF" id="PIRSF001390">
    <property type="entry name" value="Dipicolinate_synth_subunit_B"/>
    <property type="match status" value="1"/>
</dbReference>
<proteinExistence type="predicted"/>
<comment type="caution">
    <text evidence="2">The sequence shown here is derived from an EMBL/GenBank/DDBJ whole genome shotgun (WGS) entry which is preliminary data.</text>
</comment>
<gene>
    <name evidence="2" type="ORF">IAC73_02565</name>
</gene>
<dbReference type="Gene3D" id="3.40.50.1950">
    <property type="entry name" value="Flavin prenyltransferase-like"/>
    <property type="match status" value="1"/>
</dbReference>